<feature type="compositionally biased region" description="Pro residues" evidence="1">
    <location>
        <begin position="88"/>
        <end position="98"/>
    </location>
</feature>
<sequence>MKDDGIDPAHQTILKDRIAELLPLRSIAADRDAANVEIVCDAAISCLDCYNREHSDNPVDEKWMYISVQCLACLDLKPSLVRGTAPRLPLPNKPPPEAEPSATTATSASNDSSGVANNETPQHDDDTVEQEGSSSRASTAYHESLVSLRPGPDLKRNLDGSSQDEVASSIAINSDGDGEAQPVAQRSSTPSSKKRRSNAAQVANAKETWGDEDVSKLIKLKMKGMTHKEIGAILSRTEPACAIRHSIVLRKEKWIDFAKAYREKKAAGEASDEEGEPAKKVENIAPVEGQKIDVQAVEVKETPQHPEGADNTSVSVPSDGDPGDEALKE</sequence>
<evidence type="ECO:0008006" key="4">
    <source>
        <dbReference type="Google" id="ProtNLM"/>
    </source>
</evidence>
<feature type="compositionally biased region" description="Low complexity" evidence="1">
    <location>
        <begin position="99"/>
        <end position="109"/>
    </location>
</feature>
<dbReference type="OrthoDB" id="5227714at2759"/>
<gene>
    <name evidence="2" type="ORF">DHEL01_v206726</name>
</gene>
<accession>A0A2P5HX96</accession>
<reference evidence="2" key="1">
    <citation type="submission" date="2017-09" db="EMBL/GenBank/DDBJ databases">
        <title>Polyketide synthases of a Diaporthe helianthi virulent isolate.</title>
        <authorList>
            <person name="Baroncelli R."/>
        </authorList>
    </citation>
    <scope>NUCLEOTIDE SEQUENCE [LARGE SCALE GENOMIC DNA]</scope>
    <source>
        <strain evidence="2">7/96</strain>
    </source>
</reference>
<dbReference type="EMBL" id="MAVT02000563">
    <property type="protein sequence ID" value="POS74882.1"/>
    <property type="molecule type" value="Genomic_DNA"/>
</dbReference>
<protein>
    <recommendedName>
        <fullName evidence="4">Myb-like domain-containing protein</fullName>
    </recommendedName>
</protein>
<proteinExistence type="predicted"/>
<evidence type="ECO:0000313" key="3">
    <source>
        <dbReference type="Proteomes" id="UP000094444"/>
    </source>
</evidence>
<dbReference type="Proteomes" id="UP000094444">
    <property type="component" value="Unassembled WGS sequence"/>
</dbReference>
<feature type="region of interest" description="Disordered" evidence="1">
    <location>
        <begin position="85"/>
        <end position="208"/>
    </location>
</feature>
<feature type="compositionally biased region" description="Polar residues" evidence="1">
    <location>
        <begin position="159"/>
        <end position="172"/>
    </location>
</feature>
<organism evidence="2 3">
    <name type="scientific">Diaporthe helianthi</name>
    <dbReference type="NCBI Taxonomy" id="158607"/>
    <lineage>
        <taxon>Eukaryota</taxon>
        <taxon>Fungi</taxon>
        <taxon>Dikarya</taxon>
        <taxon>Ascomycota</taxon>
        <taxon>Pezizomycotina</taxon>
        <taxon>Sordariomycetes</taxon>
        <taxon>Sordariomycetidae</taxon>
        <taxon>Diaporthales</taxon>
        <taxon>Diaporthaceae</taxon>
        <taxon>Diaporthe</taxon>
    </lineage>
</organism>
<keyword evidence="3" id="KW-1185">Reference proteome</keyword>
<dbReference type="AlphaFoldDB" id="A0A2P5HX96"/>
<feature type="region of interest" description="Disordered" evidence="1">
    <location>
        <begin position="264"/>
        <end position="329"/>
    </location>
</feature>
<name>A0A2P5HX96_DIAHE</name>
<evidence type="ECO:0000256" key="1">
    <source>
        <dbReference type="SAM" id="MobiDB-lite"/>
    </source>
</evidence>
<feature type="compositionally biased region" description="Polar residues" evidence="1">
    <location>
        <begin position="110"/>
        <end position="120"/>
    </location>
</feature>
<dbReference type="InParanoid" id="A0A2P5HX96"/>
<evidence type="ECO:0000313" key="2">
    <source>
        <dbReference type="EMBL" id="POS74882.1"/>
    </source>
</evidence>
<comment type="caution">
    <text evidence="2">The sequence shown here is derived from an EMBL/GenBank/DDBJ whole genome shotgun (WGS) entry which is preliminary data.</text>
</comment>
<feature type="compositionally biased region" description="Basic and acidic residues" evidence="1">
    <location>
        <begin position="298"/>
        <end position="308"/>
    </location>
</feature>